<comment type="caution">
    <text evidence="1">The sequence shown here is derived from an EMBL/GenBank/DDBJ whole genome shotgun (WGS) entry which is preliminary data.</text>
</comment>
<gene>
    <name evidence="1" type="ORF">AQI70_03975</name>
</gene>
<dbReference type="STRING" id="146536.AQI70_03975"/>
<dbReference type="InterPro" id="IPR029052">
    <property type="entry name" value="Metallo-depent_PP-like"/>
</dbReference>
<sequence length="143" mass="15627">MIYSTGDHDERQAFAKVLGSGHLDPDGSDRADALVPSAGGERAAVSLVDGHRFVTLDSLVPGKGYGHLGRTQLDWLRDVLRTPRPHPPCPRPAGRRDRLRTRRAAALFRQRPARPRSLTPALRSPCLPKIASGRAGERITVAR</sequence>
<dbReference type="AlphaFoldDB" id="A0A117PK88"/>
<dbReference type="EMBL" id="LMWJ01000002">
    <property type="protein sequence ID" value="KUM81156.1"/>
    <property type="molecule type" value="Genomic_DNA"/>
</dbReference>
<reference evidence="1 2" key="1">
    <citation type="submission" date="2015-10" db="EMBL/GenBank/DDBJ databases">
        <title>Draft genome sequence of Streptomyces curacoi DSM 40107, type strain for the species Streptomyces curacoi.</title>
        <authorList>
            <person name="Ruckert C."/>
            <person name="Winkler A."/>
            <person name="Kalinowski J."/>
            <person name="Kampfer P."/>
            <person name="Glaeser S."/>
        </authorList>
    </citation>
    <scope>NUCLEOTIDE SEQUENCE [LARGE SCALE GENOMIC DNA]</scope>
    <source>
        <strain evidence="1 2">DSM 40107</strain>
    </source>
</reference>
<accession>A0A117PK88</accession>
<dbReference type="Proteomes" id="UP000054024">
    <property type="component" value="Unassembled WGS sequence"/>
</dbReference>
<keyword evidence="2" id="KW-1185">Reference proteome</keyword>
<protein>
    <submittedName>
        <fullName evidence="1">Uncharacterized protein</fullName>
    </submittedName>
</protein>
<evidence type="ECO:0000313" key="2">
    <source>
        <dbReference type="Proteomes" id="UP000054024"/>
    </source>
</evidence>
<organism evidence="1 2">
    <name type="scientific">Streptomyces curacoi</name>
    <dbReference type="NCBI Taxonomy" id="146536"/>
    <lineage>
        <taxon>Bacteria</taxon>
        <taxon>Bacillati</taxon>
        <taxon>Actinomycetota</taxon>
        <taxon>Actinomycetes</taxon>
        <taxon>Kitasatosporales</taxon>
        <taxon>Streptomycetaceae</taxon>
        <taxon>Streptomyces</taxon>
    </lineage>
</organism>
<dbReference type="SUPFAM" id="SSF56300">
    <property type="entry name" value="Metallo-dependent phosphatases"/>
    <property type="match status" value="1"/>
</dbReference>
<name>A0A117PK88_9ACTN</name>
<evidence type="ECO:0000313" key="1">
    <source>
        <dbReference type="EMBL" id="KUM81156.1"/>
    </source>
</evidence>
<proteinExistence type="predicted"/>
<dbReference type="Gene3D" id="3.60.21.10">
    <property type="match status" value="1"/>
</dbReference>